<evidence type="ECO:0000256" key="7">
    <source>
        <dbReference type="ARBA" id="ARBA00022475"/>
    </source>
</evidence>
<evidence type="ECO:0000256" key="2">
    <source>
        <dbReference type="ARBA" id="ARBA00004651"/>
    </source>
</evidence>
<feature type="transmembrane region" description="Helical" evidence="13">
    <location>
        <begin position="50"/>
        <end position="73"/>
    </location>
</feature>
<dbReference type="Pfam" id="PF01554">
    <property type="entry name" value="MatE"/>
    <property type="match status" value="2"/>
</dbReference>
<gene>
    <name evidence="14" type="ORF">EHLA_0461</name>
</gene>
<evidence type="ECO:0000256" key="1">
    <source>
        <dbReference type="ARBA" id="ARBA00003408"/>
    </source>
</evidence>
<evidence type="ECO:0000313" key="15">
    <source>
        <dbReference type="Proteomes" id="UP000217549"/>
    </source>
</evidence>
<dbReference type="InterPro" id="IPR048279">
    <property type="entry name" value="MdtK-like"/>
</dbReference>
<evidence type="ECO:0000256" key="9">
    <source>
        <dbReference type="ARBA" id="ARBA00022989"/>
    </source>
</evidence>
<dbReference type="PANTHER" id="PTHR43298">
    <property type="entry name" value="MULTIDRUG RESISTANCE PROTEIN NORM-RELATED"/>
    <property type="match status" value="1"/>
</dbReference>
<keyword evidence="6" id="KW-0050">Antiport</keyword>
<keyword evidence="8 13" id="KW-0812">Transmembrane</keyword>
<dbReference type="GO" id="GO:0042910">
    <property type="term" value="F:xenobiotic transmembrane transporter activity"/>
    <property type="evidence" value="ECO:0007669"/>
    <property type="project" value="InterPro"/>
</dbReference>
<dbReference type="PANTHER" id="PTHR43298:SF2">
    <property type="entry name" value="FMN_FAD EXPORTER YEEO-RELATED"/>
    <property type="match status" value="1"/>
</dbReference>
<evidence type="ECO:0000256" key="4">
    <source>
        <dbReference type="ARBA" id="ARBA00020268"/>
    </source>
</evidence>
<dbReference type="InterPro" id="IPR002528">
    <property type="entry name" value="MATE_fam"/>
</dbReference>
<evidence type="ECO:0000256" key="5">
    <source>
        <dbReference type="ARBA" id="ARBA00022448"/>
    </source>
</evidence>
<proteinExistence type="inferred from homology"/>
<feature type="transmembrane region" description="Helical" evidence="13">
    <location>
        <begin position="85"/>
        <end position="106"/>
    </location>
</feature>
<name>A0A285PPY7_9FIRM</name>
<feature type="transmembrane region" description="Helical" evidence="13">
    <location>
        <begin position="270"/>
        <end position="293"/>
    </location>
</feature>
<evidence type="ECO:0000256" key="3">
    <source>
        <dbReference type="ARBA" id="ARBA00010199"/>
    </source>
</evidence>
<evidence type="ECO:0000256" key="12">
    <source>
        <dbReference type="ARBA" id="ARBA00031636"/>
    </source>
</evidence>
<dbReference type="GO" id="GO:0005886">
    <property type="term" value="C:plasma membrane"/>
    <property type="evidence" value="ECO:0007669"/>
    <property type="project" value="UniProtKB-SubCell"/>
</dbReference>
<dbReference type="Proteomes" id="UP000217549">
    <property type="component" value="Chromosome I"/>
</dbReference>
<organism evidence="14 15">
    <name type="scientific">Anaerobutyricum hallii</name>
    <dbReference type="NCBI Taxonomy" id="39488"/>
    <lineage>
        <taxon>Bacteria</taxon>
        <taxon>Bacillati</taxon>
        <taxon>Bacillota</taxon>
        <taxon>Clostridia</taxon>
        <taxon>Lachnospirales</taxon>
        <taxon>Lachnospiraceae</taxon>
        <taxon>Anaerobutyricum</taxon>
    </lineage>
</organism>
<accession>A0A285PPY7</accession>
<keyword evidence="10" id="KW-0406">Ion transport</keyword>
<feature type="transmembrane region" description="Helical" evidence="13">
    <location>
        <begin position="413"/>
        <end position="433"/>
    </location>
</feature>
<evidence type="ECO:0000256" key="13">
    <source>
        <dbReference type="SAM" id="Phobius"/>
    </source>
</evidence>
<keyword evidence="11 13" id="KW-0472">Membrane</keyword>
<feature type="transmembrane region" description="Helical" evidence="13">
    <location>
        <begin position="349"/>
        <end position="371"/>
    </location>
</feature>
<evidence type="ECO:0000256" key="11">
    <source>
        <dbReference type="ARBA" id="ARBA00023136"/>
    </source>
</evidence>
<dbReference type="RefSeq" id="WP_096239167.1">
    <property type="nucleotide sequence ID" value="NZ_LT907978.1"/>
</dbReference>
<dbReference type="KEGG" id="ehl:EHLA_0461"/>
<sequence>MSKFTKSLCKIAIPVTLQSMLQASFSIIDQVMIGQLGETNISAVGLCGNFSLIFSVVIGAVGTVAGILIAQFIGADDTKEAWCSFDVSFICGIIIAAMFLLASGVFSSQILSLYTKDMSIISTGEVYFRIVAFSYIPMAISNILSAWLRCKEHAVIPFAASFVAVAVNTELNYLLIFGKCGFAPMGIKGAAIATLISQLFNLVCIGIGFMVCIQKDEDKPVLAFHFEKISLGNYFIMIMPILVSEFLWSLGQNVESAVYGHLGTSNLAAYTLTCPIQGLIVGALSGLSAAAGVMVGKRLGRKEYDEAYTESKKIMYAGLIGAVAVSVLLIFLAGIYTRLYRVDYGVKELGKILLIIFALYAPVKVENMILGGGIIRSGGNTKIIMVIDIIGTWCIGIPLCLVAAYVFKWGIVGVYTLLTTEEIFRLVISLIIFRKRKWMISLS</sequence>
<feature type="transmembrane region" description="Helical" evidence="13">
    <location>
        <begin position="155"/>
        <end position="177"/>
    </location>
</feature>
<dbReference type="NCBIfam" id="TIGR00797">
    <property type="entry name" value="matE"/>
    <property type="match status" value="1"/>
</dbReference>
<dbReference type="GO" id="GO:0006811">
    <property type="term" value="P:monoatomic ion transport"/>
    <property type="evidence" value="ECO:0007669"/>
    <property type="project" value="UniProtKB-KW"/>
</dbReference>
<comment type="function">
    <text evidence="1">Multidrug efflux pump.</text>
</comment>
<feature type="transmembrane region" description="Helical" evidence="13">
    <location>
        <begin position="231"/>
        <end position="250"/>
    </location>
</feature>
<comment type="similarity">
    <text evidence="3">Belongs to the multi antimicrobial extrusion (MATE) (TC 2.A.66.1) family.</text>
</comment>
<evidence type="ECO:0000256" key="6">
    <source>
        <dbReference type="ARBA" id="ARBA00022449"/>
    </source>
</evidence>
<keyword evidence="9 13" id="KW-1133">Transmembrane helix</keyword>
<feature type="transmembrane region" description="Helical" evidence="13">
    <location>
        <begin position="126"/>
        <end position="148"/>
    </location>
</feature>
<evidence type="ECO:0000256" key="10">
    <source>
        <dbReference type="ARBA" id="ARBA00023065"/>
    </source>
</evidence>
<evidence type="ECO:0000256" key="8">
    <source>
        <dbReference type="ARBA" id="ARBA00022692"/>
    </source>
</evidence>
<keyword evidence="7" id="KW-1003">Cell membrane</keyword>
<keyword evidence="15" id="KW-1185">Reference proteome</keyword>
<dbReference type="AlphaFoldDB" id="A0A285PPY7"/>
<feature type="transmembrane region" description="Helical" evidence="13">
    <location>
        <begin position="314"/>
        <end position="337"/>
    </location>
</feature>
<evidence type="ECO:0000313" key="14">
    <source>
        <dbReference type="EMBL" id="SOB71226.1"/>
    </source>
</evidence>
<dbReference type="EMBL" id="LT907978">
    <property type="protein sequence ID" value="SOB71226.1"/>
    <property type="molecule type" value="Genomic_DNA"/>
</dbReference>
<protein>
    <recommendedName>
        <fullName evidence="4">Probable multidrug resistance protein NorM</fullName>
    </recommendedName>
    <alternativeName>
        <fullName evidence="12">Multidrug-efflux transporter</fullName>
    </alternativeName>
</protein>
<keyword evidence="5" id="KW-0813">Transport</keyword>
<comment type="subcellular location">
    <subcellularLocation>
        <location evidence="2">Cell membrane</location>
        <topology evidence="2">Multi-pass membrane protein</topology>
    </subcellularLocation>
</comment>
<feature type="transmembrane region" description="Helical" evidence="13">
    <location>
        <begin position="189"/>
        <end position="211"/>
    </location>
</feature>
<dbReference type="InterPro" id="IPR050222">
    <property type="entry name" value="MATE_MdtK"/>
</dbReference>
<feature type="transmembrane region" description="Helical" evidence="13">
    <location>
        <begin position="383"/>
        <end position="407"/>
    </location>
</feature>
<reference evidence="15" key="1">
    <citation type="submission" date="2017-09" db="EMBL/GenBank/DDBJ databases">
        <authorList>
            <person name="Shetty A S."/>
        </authorList>
    </citation>
    <scope>NUCLEOTIDE SEQUENCE [LARGE SCALE GENOMIC DNA]</scope>
</reference>
<dbReference type="GO" id="GO:0015297">
    <property type="term" value="F:antiporter activity"/>
    <property type="evidence" value="ECO:0007669"/>
    <property type="project" value="UniProtKB-KW"/>
</dbReference>
<dbReference type="PIRSF" id="PIRSF006603">
    <property type="entry name" value="DinF"/>
    <property type="match status" value="1"/>
</dbReference>